<evidence type="ECO:0000313" key="2">
    <source>
        <dbReference type="EMBL" id="GMM59072.1"/>
    </source>
</evidence>
<dbReference type="AlphaFoldDB" id="A0AAV5S627"/>
<keyword evidence="3" id="KW-1185">Reference proteome</keyword>
<sequence>MSDTTAPSAGSFEDVKLTDREKVIADYYRKNLAEAKKHVVCRDEIIAEDKTTKKSQAEEIKNQAEECQKQTGLADSFKSMPEEGSNDDEMVIDLDGFSKELVKPIVFVKYFLDQLINANKKGGDFFDLLERNFGDSVSTILDLLYVYCFVNCGVILSIQITKLLPYIHNFQCVLICLFCFEKQYSIKYVNDEYVFADGAKKGIHKCSASNIKSALQNRKTHFLTSPAVVDEVLTVLNDDVDVFNFLFVVSTSRLNFLTLFETICSVIVYYQRLDSSKRRITQGDQLKLKDDIIAVVSEGLKFNDSYKILLEKKEELKKIGNLELPTFSKFEARWIVCSRKTIGRMMNNNGVFSGATSPSNTMAGLAALVTFLTVQTDGKFYAGAFNLEGDDVVLAGNIDTEGITIPNEQEDEEEQVCAEDDVPEGSEDEDDIALEEEQQEKEAAALDAGESSCVIPPGEINPFTGSLDKEPLLKMGSEFEAIAFNENEMVTMFNNIMNMYSVSKPIDTVFWCPNLASNGIEEKLIELFREYTQILDPLARGKAGVKLREKFHPGAKTPRNLTWVKIEKKPELFCRSLRKDSFEQFTTNAVEQFHSSINKFKRGNVINLISQLSML</sequence>
<dbReference type="Proteomes" id="UP001377567">
    <property type="component" value="Unassembled WGS sequence"/>
</dbReference>
<dbReference type="EMBL" id="BTGD01000025">
    <property type="protein sequence ID" value="GMM59072.1"/>
    <property type="molecule type" value="Genomic_DNA"/>
</dbReference>
<comment type="caution">
    <text evidence="2">The sequence shown here is derived from an EMBL/GenBank/DDBJ whole genome shotgun (WGS) entry which is preliminary data.</text>
</comment>
<evidence type="ECO:0000313" key="3">
    <source>
        <dbReference type="Proteomes" id="UP001377567"/>
    </source>
</evidence>
<reference evidence="2 3" key="1">
    <citation type="journal article" date="2023" name="Elife">
        <title>Identification of key yeast species and microbe-microbe interactions impacting larval growth of Drosophila in the wild.</title>
        <authorList>
            <person name="Mure A."/>
            <person name="Sugiura Y."/>
            <person name="Maeda R."/>
            <person name="Honda K."/>
            <person name="Sakurai N."/>
            <person name="Takahashi Y."/>
            <person name="Watada M."/>
            <person name="Katoh T."/>
            <person name="Gotoh A."/>
            <person name="Gotoh Y."/>
            <person name="Taniguchi I."/>
            <person name="Nakamura K."/>
            <person name="Hayashi T."/>
            <person name="Katayama T."/>
            <person name="Uemura T."/>
            <person name="Hattori Y."/>
        </authorList>
    </citation>
    <scope>NUCLEOTIDE SEQUENCE [LARGE SCALE GENOMIC DNA]</scope>
    <source>
        <strain evidence="2 3">KH-74</strain>
    </source>
</reference>
<accession>A0AAV5S627</accession>
<name>A0AAV5S627_MAUHU</name>
<protein>
    <submittedName>
        <fullName evidence="2">Uncharacterized protein</fullName>
    </submittedName>
</protein>
<evidence type="ECO:0000256" key="1">
    <source>
        <dbReference type="SAM" id="MobiDB-lite"/>
    </source>
</evidence>
<feature type="compositionally biased region" description="Acidic residues" evidence="1">
    <location>
        <begin position="408"/>
        <end position="430"/>
    </location>
</feature>
<proteinExistence type="predicted"/>
<organism evidence="2 3">
    <name type="scientific">Maudiozyma humilis</name>
    <name type="common">Sour dough yeast</name>
    <name type="synonym">Kazachstania humilis</name>
    <dbReference type="NCBI Taxonomy" id="51915"/>
    <lineage>
        <taxon>Eukaryota</taxon>
        <taxon>Fungi</taxon>
        <taxon>Dikarya</taxon>
        <taxon>Ascomycota</taxon>
        <taxon>Saccharomycotina</taxon>
        <taxon>Saccharomycetes</taxon>
        <taxon>Saccharomycetales</taxon>
        <taxon>Saccharomycetaceae</taxon>
        <taxon>Maudiozyma</taxon>
    </lineage>
</organism>
<feature type="region of interest" description="Disordered" evidence="1">
    <location>
        <begin position="406"/>
        <end position="430"/>
    </location>
</feature>
<gene>
    <name evidence="2" type="ORF">DAKH74_056890</name>
</gene>